<gene>
    <name evidence="2" type="ORF">Uis4E_1446</name>
</gene>
<dbReference type="AlphaFoldDB" id="A0A2N5J0D2"/>
<proteinExistence type="predicted"/>
<protein>
    <recommendedName>
        <fullName evidence="4">YjzC family protein</fullName>
    </recommendedName>
</protein>
<dbReference type="Proteomes" id="UP000235034">
    <property type="component" value="Unassembled WGS sequence"/>
</dbReference>
<evidence type="ECO:0008006" key="4">
    <source>
        <dbReference type="Google" id="ProtNLM"/>
    </source>
</evidence>
<keyword evidence="3" id="KW-1185">Reference proteome</keyword>
<accession>A0A2N5J0D2</accession>
<reference evidence="2 3" key="1">
    <citation type="submission" date="2017-07" db="EMBL/GenBank/DDBJ databases">
        <title>Bifidobacterium novel species.</title>
        <authorList>
            <person name="Lugli G.A."/>
            <person name="Milani C."/>
            <person name="Duranti S."/>
            <person name="Mangifesta M."/>
        </authorList>
    </citation>
    <scope>NUCLEOTIDE SEQUENCE [LARGE SCALE GENOMIC DNA]</scope>
    <source>
        <strain evidence="2 3">77</strain>
    </source>
</reference>
<dbReference type="EMBL" id="NMWT01000021">
    <property type="protein sequence ID" value="PLS27666.1"/>
    <property type="molecule type" value="Genomic_DNA"/>
</dbReference>
<feature type="compositionally biased region" description="Basic and acidic residues" evidence="1">
    <location>
        <begin position="8"/>
        <end position="21"/>
    </location>
</feature>
<evidence type="ECO:0000256" key="1">
    <source>
        <dbReference type="SAM" id="MobiDB-lite"/>
    </source>
</evidence>
<organism evidence="2 3">
    <name type="scientific">Bifidobacterium parmae</name>
    <dbReference type="NCBI Taxonomy" id="361854"/>
    <lineage>
        <taxon>Bacteria</taxon>
        <taxon>Bacillati</taxon>
        <taxon>Actinomycetota</taxon>
        <taxon>Actinomycetes</taxon>
        <taxon>Bifidobacteriales</taxon>
        <taxon>Bifidobacteriaceae</taxon>
        <taxon>Bifidobacterium</taxon>
    </lineage>
</organism>
<sequence length="47" mass="5223">MTLKKKKDGTPYKERGSHKNPDTIQTPSGTPAKPEPASDWQSLTIKK</sequence>
<name>A0A2N5J0D2_9BIFI</name>
<feature type="region of interest" description="Disordered" evidence="1">
    <location>
        <begin position="1"/>
        <end position="47"/>
    </location>
</feature>
<evidence type="ECO:0000313" key="2">
    <source>
        <dbReference type="EMBL" id="PLS27666.1"/>
    </source>
</evidence>
<comment type="caution">
    <text evidence="2">The sequence shown here is derived from an EMBL/GenBank/DDBJ whole genome shotgun (WGS) entry which is preliminary data.</text>
</comment>
<evidence type="ECO:0000313" key="3">
    <source>
        <dbReference type="Proteomes" id="UP000235034"/>
    </source>
</evidence>